<evidence type="ECO:0000256" key="7">
    <source>
        <dbReference type="ARBA" id="ARBA00022777"/>
    </source>
</evidence>
<evidence type="ECO:0000256" key="11">
    <source>
        <dbReference type="SAM" id="MobiDB-lite"/>
    </source>
</evidence>
<feature type="compositionally biased region" description="Low complexity" evidence="11">
    <location>
        <begin position="537"/>
        <end position="553"/>
    </location>
</feature>
<keyword evidence="12" id="KW-0472">Membrane</keyword>
<dbReference type="AlphaFoldDB" id="A0A7W3Y025"/>
<dbReference type="EMBL" id="VKHT01000025">
    <property type="protein sequence ID" value="MBB0242876.1"/>
    <property type="molecule type" value="Genomic_DNA"/>
</dbReference>
<dbReference type="SUPFAM" id="SSF47384">
    <property type="entry name" value="Homodimeric domain of signal transducing histidine kinase"/>
    <property type="match status" value="1"/>
</dbReference>
<keyword evidence="6 12" id="KW-0812">Transmembrane</keyword>
<gene>
    <name evidence="15" type="ORF">FNQ90_01830</name>
</gene>
<dbReference type="GO" id="GO:0005886">
    <property type="term" value="C:plasma membrane"/>
    <property type="evidence" value="ECO:0007669"/>
    <property type="project" value="UniProtKB-SubCell"/>
</dbReference>
<dbReference type="GO" id="GO:0000155">
    <property type="term" value="F:phosphorelay sensor kinase activity"/>
    <property type="evidence" value="ECO:0007669"/>
    <property type="project" value="InterPro"/>
</dbReference>
<evidence type="ECO:0000313" key="16">
    <source>
        <dbReference type="Proteomes" id="UP000538929"/>
    </source>
</evidence>
<feature type="transmembrane region" description="Helical" evidence="12">
    <location>
        <begin position="29"/>
        <end position="52"/>
    </location>
</feature>
<dbReference type="CDD" id="cd00082">
    <property type="entry name" value="HisKA"/>
    <property type="match status" value="1"/>
</dbReference>
<evidence type="ECO:0000313" key="15">
    <source>
        <dbReference type="EMBL" id="MBB0242876.1"/>
    </source>
</evidence>
<dbReference type="EC" id="2.7.13.3" evidence="3"/>
<feature type="coiled-coil region" evidence="10">
    <location>
        <begin position="272"/>
        <end position="306"/>
    </location>
</feature>
<dbReference type="Gene3D" id="1.10.287.130">
    <property type="match status" value="1"/>
</dbReference>
<dbReference type="PROSITE" id="PS50109">
    <property type="entry name" value="HIS_KIN"/>
    <property type="match status" value="1"/>
</dbReference>
<feature type="region of interest" description="Disordered" evidence="11">
    <location>
        <begin position="537"/>
        <end position="561"/>
    </location>
</feature>
<name>A0A7W3Y025_9ACTN</name>
<evidence type="ECO:0000256" key="2">
    <source>
        <dbReference type="ARBA" id="ARBA00004236"/>
    </source>
</evidence>
<evidence type="ECO:0000259" key="13">
    <source>
        <dbReference type="PROSITE" id="PS50109"/>
    </source>
</evidence>
<dbReference type="InterPro" id="IPR036097">
    <property type="entry name" value="HisK_dim/P_sf"/>
</dbReference>
<dbReference type="InterPro" id="IPR004358">
    <property type="entry name" value="Sig_transdc_His_kin-like_C"/>
</dbReference>
<reference evidence="16" key="1">
    <citation type="submission" date="2019-10" db="EMBL/GenBank/DDBJ databases">
        <title>Streptomyces sp. nov., a novel actinobacterium isolated from alkaline environment.</title>
        <authorList>
            <person name="Golinska P."/>
        </authorList>
    </citation>
    <scope>NUCLEOTIDE SEQUENCE [LARGE SCALE GENOMIC DNA]</scope>
    <source>
        <strain evidence="16">DSM 42118</strain>
    </source>
</reference>
<dbReference type="CDD" id="cd06225">
    <property type="entry name" value="HAMP"/>
    <property type="match status" value="1"/>
</dbReference>
<dbReference type="Pfam" id="PF02518">
    <property type="entry name" value="HATPase_c"/>
    <property type="match status" value="1"/>
</dbReference>
<evidence type="ECO:0000256" key="8">
    <source>
        <dbReference type="ARBA" id="ARBA00022989"/>
    </source>
</evidence>
<dbReference type="InterPro" id="IPR003661">
    <property type="entry name" value="HisK_dim/P_dom"/>
</dbReference>
<dbReference type="InterPro" id="IPR052162">
    <property type="entry name" value="Sensor_kinase/Photoreceptor"/>
</dbReference>
<evidence type="ECO:0000259" key="14">
    <source>
        <dbReference type="PROSITE" id="PS50885"/>
    </source>
</evidence>
<dbReference type="PRINTS" id="PR00344">
    <property type="entry name" value="BCTRLSENSOR"/>
</dbReference>
<keyword evidence="9" id="KW-0902">Two-component regulatory system</keyword>
<protein>
    <recommendedName>
        <fullName evidence="3">histidine kinase</fullName>
        <ecNumber evidence="3">2.7.13.3</ecNumber>
    </recommendedName>
</protein>
<dbReference type="Gene3D" id="3.30.565.10">
    <property type="entry name" value="Histidine kinase-like ATPase, C-terminal domain"/>
    <property type="match status" value="1"/>
</dbReference>
<sequence length="561" mass="61640">MTTTAKSTDPATAPSRWGRRRSGVTVRGWFHLVLITMGILVAVGSLVGAHLLNRTTEVFHHLSDSIQPARAEAYRLETALVNQETGARGYAITADPRFLEPYTLGLREENEAVERLRELLEGHDSLLGDVREIEEAAAQWRVEHAEPLIDGVVEGAPRALDPAVTEEGRVAFDRVRTLTEEQGDHLTAARDATREELGSLRTLRDAVLLTMVIAFFATGAAMTILLRALVIRPLTHLAAESRRVARGEFDRHIPAEGPADLRSMAMDVEGMRRRIVSELAASREQRERLERQTADLDARAVELRRSNAELEQFAYVASHDLQEPLRKVASFCQLLEKRYGDKLDDRGAQYIAFAVDGAKRMQVLINDLLTFSRVGRVNESRAVVELDRTLDKALANLSGVIEESGARIERPDRLPALEGDPTLLVMLWQNLIGNAVKFRDPDHPPEIRVTCDIAGDAGSLTVGVADNGIGIPEKFAEKVFVIFQRLHSRDSYSGTGIGLALCKKIVEYHGGRIRIDTGYTEGARFLFTLPLPEEAGEAPATPASVAAPTQATPLAPEGTAP</sequence>
<dbReference type="InterPro" id="IPR005467">
    <property type="entry name" value="His_kinase_dom"/>
</dbReference>
<dbReference type="Proteomes" id="UP000538929">
    <property type="component" value="Unassembled WGS sequence"/>
</dbReference>
<dbReference type="PROSITE" id="PS50885">
    <property type="entry name" value="HAMP"/>
    <property type="match status" value="1"/>
</dbReference>
<evidence type="ECO:0000256" key="10">
    <source>
        <dbReference type="SAM" id="Coils"/>
    </source>
</evidence>
<keyword evidence="10" id="KW-0175">Coiled coil</keyword>
<feature type="transmembrane region" description="Helical" evidence="12">
    <location>
        <begin position="206"/>
        <end position="230"/>
    </location>
</feature>
<dbReference type="PANTHER" id="PTHR43304:SF1">
    <property type="entry name" value="PAC DOMAIN-CONTAINING PROTEIN"/>
    <property type="match status" value="1"/>
</dbReference>
<keyword evidence="16" id="KW-1185">Reference proteome</keyword>
<dbReference type="SMART" id="SM00304">
    <property type="entry name" value="HAMP"/>
    <property type="match status" value="1"/>
</dbReference>
<evidence type="ECO:0000256" key="3">
    <source>
        <dbReference type="ARBA" id="ARBA00012438"/>
    </source>
</evidence>
<comment type="catalytic activity">
    <reaction evidence="1">
        <text>ATP + protein L-histidine = ADP + protein N-phospho-L-histidine.</text>
        <dbReference type="EC" id="2.7.13.3"/>
    </reaction>
</comment>
<accession>A0A7W3Y025</accession>
<dbReference type="InterPro" id="IPR036890">
    <property type="entry name" value="HATPase_C_sf"/>
</dbReference>
<dbReference type="SUPFAM" id="SSF55874">
    <property type="entry name" value="ATPase domain of HSP90 chaperone/DNA topoisomerase II/histidine kinase"/>
    <property type="match status" value="1"/>
</dbReference>
<keyword evidence="4" id="KW-0597">Phosphoprotein</keyword>
<dbReference type="InterPro" id="IPR007891">
    <property type="entry name" value="CHASE3"/>
</dbReference>
<feature type="domain" description="Histidine kinase" evidence="13">
    <location>
        <begin position="316"/>
        <end position="533"/>
    </location>
</feature>
<dbReference type="Pfam" id="PF05227">
    <property type="entry name" value="CHASE3"/>
    <property type="match status" value="1"/>
</dbReference>
<comment type="subcellular location">
    <subcellularLocation>
        <location evidence="2">Cell membrane</location>
    </subcellularLocation>
</comment>
<dbReference type="RefSeq" id="WP_182604644.1">
    <property type="nucleotide sequence ID" value="NZ_VKHT01000025.1"/>
</dbReference>
<feature type="domain" description="HAMP" evidence="14">
    <location>
        <begin position="228"/>
        <end position="280"/>
    </location>
</feature>
<organism evidence="15 16">
    <name type="scientific">Streptomyces alkaliphilus</name>
    <dbReference type="NCBI Taxonomy" id="1472722"/>
    <lineage>
        <taxon>Bacteria</taxon>
        <taxon>Bacillati</taxon>
        <taxon>Actinomycetota</taxon>
        <taxon>Actinomycetes</taxon>
        <taxon>Kitasatosporales</taxon>
        <taxon>Streptomycetaceae</taxon>
        <taxon>Streptomyces</taxon>
    </lineage>
</organism>
<evidence type="ECO:0000256" key="4">
    <source>
        <dbReference type="ARBA" id="ARBA00022553"/>
    </source>
</evidence>
<dbReference type="InterPro" id="IPR003660">
    <property type="entry name" value="HAMP_dom"/>
</dbReference>
<dbReference type="Pfam" id="PF00672">
    <property type="entry name" value="HAMP"/>
    <property type="match status" value="1"/>
</dbReference>
<dbReference type="PANTHER" id="PTHR43304">
    <property type="entry name" value="PHYTOCHROME-LIKE PROTEIN CPH1"/>
    <property type="match status" value="1"/>
</dbReference>
<keyword evidence="8 12" id="KW-1133">Transmembrane helix</keyword>
<proteinExistence type="predicted"/>
<dbReference type="InterPro" id="IPR003594">
    <property type="entry name" value="HATPase_dom"/>
</dbReference>
<keyword evidence="7" id="KW-0418">Kinase</keyword>
<keyword evidence="5" id="KW-0808">Transferase</keyword>
<evidence type="ECO:0000256" key="5">
    <source>
        <dbReference type="ARBA" id="ARBA00022679"/>
    </source>
</evidence>
<evidence type="ECO:0000256" key="6">
    <source>
        <dbReference type="ARBA" id="ARBA00022692"/>
    </source>
</evidence>
<dbReference type="SMART" id="SM00388">
    <property type="entry name" value="HisKA"/>
    <property type="match status" value="1"/>
</dbReference>
<dbReference type="Pfam" id="PF00512">
    <property type="entry name" value="HisKA"/>
    <property type="match status" value="1"/>
</dbReference>
<dbReference type="CDD" id="cd19410">
    <property type="entry name" value="HK9-like_sensor"/>
    <property type="match status" value="1"/>
</dbReference>
<evidence type="ECO:0000256" key="9">
    <source>
        <dbReference type="ARBA" id="ARBA00023012"/>
    </source>
</evidence>
<evidence type="ECO:0000256" key="12">
    <source>
        <dbReference type="SAM" id="Phobius"/>
    </source>
</evidence>
<dbReference type="Gene3D" id="6.10.340.10">
    <property type="match status" value="1"/>
</dbReference>
<evidence type="ECO:0000256" key="1">
    <source>
        <dbReference type="ARBA" id="ARBA00000085"/>
    </source>
</evidence>
<dbReference type="SMART" id="SM00387">
    <property type="entry name" value="HATPase_c"/>
    <property type="match status" value="1"/>
</dbReference>
<comment type="caution">
    <text evidence="15">The sequence shown here is derived from an EMBL/GenBank/DDBJ whole genome shotgun (WGS) entry which is preliminary data.</text>
</comment>